<organism evidence="1 2">
    <name type="scientific">Sphingomonas panacis</name>
    <dbReference type="NCBI Taxonomy" id="1560345"/>
    <lineage>
        <taxon>Bacteria</taxon>
        <taxon>Pseudomonadati</taxon>
        <taxon>Pseudomonadota</taxon>
        <taxon>Alphaproteobacteria</taxon>
        <taxon>Sphingomonadales</taxon>
        <taxon>Sphingomonadaceae</taxon>
        <taxon>Sphingomonas</taxon>
    </lineage>
</organism>
<evidence type="ECO:0000313" key="1">
    <source>
        <dbReference type="EMBL" id="AOH85657.1"/>
    </source>
</evidence>
<name>A0A1B3ZDZ5_9SPHN</name>
<protein>
    <recommendedName>
        <fullName evidence="3">Peptidase S1 domain-containing protein</fullName>
    </recommendedName>
</protein>
<gene>
    <name evidence="1" type="ORF">AWL63_18650</name>
</gene>
<dbReference type="EMBL" id="CP014168">
    <property type="protein sequence ID" value="AOH85657.1"/>
    <property type="molecule type" value="Genomic_DNA"/>
</dbReference>
<keyword evidence="2" id="KW-1185">Reference proteome</keyword>
<dbReference type="KEGG" id="span:AWL63_18650"/>
<reference evidence="1 2" key="1">
    <citation type="submission" date="2016-01" db="EMBL/GenBank/DDBJ databases">
        <title>Complete genome and mega plasmid sequence of Sphingomonas panacis DCY99 elicits systemic resistance in rice to Xanthomonas oryzae.</title>
        <authorList>
            <person name="Kim Y.J."/>
            <person name="Yang D.C."/>
            <person name="Sing P."/>
        </authorList>
    </citation>
    <scope>NUCLEOTIDE SEQUENCE [LARGE SCALE GENOMIC DNA]</scope>
    <source>
        <strain evidence="1 2">DCY99</strain>
    </source>
</reference>
<dbReference type="Proteomes" id="UP000094256">
    <property type="component" value="Chromosome"/>
</dbReference>
<sequence>MCSTPCRSLDGSQVCIHDCLQIKLMDRPYVRPDLSRGGDSGSWLIARGITGLHWAGLLTGGDVDRAGIVPARRIVDRIENQLSLSVLAYV</sequence>
<evidence type="ECO:0000313" key="2">
    <source>
        <dbReference type="Proteomes" id="UP000094256"/>
    </source>
</evidence>
<evidence type="ECO:0008006" key="3">
    <source>
        <dbReference type="Google" id="ProtNLM"/>
    </source>
</evidence>
<proteinExistence type="predicted"/>
<accession>A0A1B3ZDZ5</accession>
<dbReference type="AlphaFoldDB" id="A0A1B3ZDZ5"/>